<name>A0AAN3V9V0_ECOLX</name>
<dbReference type="AlphaFoldDB" id="A0AAN3V9V0"/>
<proteinExistence type="predicted"/>
<dbReference type="Proteomes" id="UP000003866">
    <property type="component" value="Unassembled WGS sequence"/>
</dbReference>
<gene>
    <name evidence="1" type="ORF">EC40967_4694</name>
</gene>
<evidence type="ECO:0000313" key="2">
    <source>
        <dbReference type="Proteomes" id="UP000003866"/>
    </source>
</evidence>
<sequence length="40" mass="4589">MVSVTIKMIRWYPMVFGGGYREALCGEGWRLVCFDLGFAK</sequence>
<reference evidence="1 2" key="1">
    <citation type="submission" date="2011-12" db="EMBL/GenBank/DDBJ databases">
        <authorList>
            <person name="Brinkac L."/>
            <person name="Radune D."/>
            <person name="Sanka R."/>
            <person name="Selengut J."/>
            <person name="DebRoy C."/>
            <person name="Feng P."/>
            <person name="Fratamico P.M."/>
            <person name="Kapur V."/>
            <person name="Kariyawasam S."/>
            <person name="Losada L."/>
            <person name="Nierman W.C."/>
            <person name="Nelson K."/>
        </authorList>
    </citation>
    <scope>NUCLEOTIDE SEQUENCE [LARGE SCALE GENOMIC DNA]</scope>
    <source>
        <strain evidence="1 2">4.0967</strain>
    </source>
</reference>
<organism evidence="1 2">
    <name type="scientific">Escherichia coli 4.0967</name>
    <dbReference type="NCBI Taxonomy" id="869687"/>
    <lineage>
        <taxon>Bacteria</taxon>
        <taxon>Pseudomonadati</taxon>
        <taxon>Pseudomonadota</taxon>
        <taxon>Gammaproteobacteria</taxon>
        <taxon>Enterobacterales</taxon>
        <taxon>Enterobacteriaceae</taxon>
        <taxon>Escherichia</taxon>
    </lineage>
</organism>
<protein>
    <submittedName>
        <fullName evidence="1">Uncharacterized protein</fullName>
    </submittedName>
</protein>
<evidence type="ECO:0000313" key="1">
    <source>
        <dbReference type="EMBL" id="EII37402.1"/>
    </source>
</evidence>
<accession>A0AAN3V9V0</accession>
<comment type="caution">
    <text evidence="1">The sequence shown here is derived from an EMBL/GenBank/DDBJ whole genome shotgun (WGS) entry which is preliminary data.</text>
</comment>
<dbReference type="EMBL" id="AFAA02000007">
    <property type="protein sequence ID" value="EII37402.1"/>
    <property type="molecule type" value="Genomic_DNA"/>
</dbReference>